<name>A0AAD5X2G8_9FUNG</name>
<accession>A0AAD5X2G8</accession>
<keyword evidence="4" id="KW-1185">Reference proteome</keyword>
<dbReference type="Proteomes" id="UP001212841">
    <property type="component" value="Unassembled WGS sequence"/>
</dbReference>
<gene>
    <name evidence="3" type="ORF">HK097_000623</name>
</gene>
<evidence type="ECO:0000313" key="4">
    <source>
        <dbReference type="Proteomes" id="UP001212841"/>
    </source>
</evidence>
<proteinExistence type="predicted"/>
<protein>
    <recommendedName>
        <fullName evidence="5">Secreted protein</fullName>
    </recommendedName>
</protein>
<evidence type="ECO:0008006" key="5">
    <source>
        <dbReference type="Google" id="ProtNLM"/>
    </source>
</evidence>
<evidence type="ECO:0000256" key="2">
    <source>
        <dbReference type="SAM" id="SignalP"/>
    </source>
</evidence>
<dbReference type="EMBL" id="JADGJD010001110">
    <property type="protein sequence ID" value="KAJ3046704.1"/>
    <property type="molecule type" value="Genomic_DNA"/>
</dbReference>
<reference evidence="3" key="1">
    <citation type="submission" date="2020-05" db="EMBL/GenBank/DDBJ databases">
        <title>Phylogenomic resolution of chytrid fungi.</title>
        <authorList>
            <person name="Stajich J.E."/>
            <person name="Amses K."/>
            <person name="Simmons R."/>
            <person name="Seto K."/>
            <person name="Myers J."/>
            <person name="Bonds A."/>
            <person name="Quandt C.A."/>
            <person name="Barry K."/>
            <person name="Liu P."/>
            <person name="Grigoriev I."/>
            <person name="Longcore J.E."/>
            <person name="James T.Y."/>
        </authorList>
    </citation>
    <scope>NUCLEOTIDE SEQUENCE</scope>
    <source>
        <strain evidence="3">JEL0318</strain>
    </source>
</reference>
<feature type="signal peptide" evidence="2">
    <location>
        <begin position="1"/>
        <end position="20"/>
    </location>
</feature>
<feature type="chain" id="PRO_5042019281" description="Secreted protein" evidence="2">
    <location>
        <begin position="21"/>
        <end position="270"/>
    </location>
</feature>
<sequence>MTRRIFIACLGAAFATLIAGQNATDPSMPPSDFCQTTCSLHSETSAWTVAATACINSTQCDAPLEVMPVTAKCTTCLSSTISGGAETVKKCMDDCFGFYKQNVWSSTMEYKGTVDACPYSPVFSLLDMPDKVSNTSIPAGTDPQNSFGTQCVGKEEGAEGFPCGATCQTKLTYQCGLAVSLTQCQPESQELRANGTMMYVCAPQPMMQFKVLDLNSGSNAGNGSTATTTKATATSTSAAGATRTQAKSGAGRNGVAVGVVALAGVAALVL</sequence>
<feature type="compositionally biased region" description="Low complexity" evidence="1">
    <location>
        <begin position="220"/>
        <end position="242"/>
    </location>
</feature>
<dbReference type="AlphaFoldDB" id="A0AAD5X2G8"/>
<evidence type="ECO:0000256" key="1">
    <source>
        <dbReference type="SAM" id="MobiDB-lite"/>
    </source>
</evidence>
<organism evidence="3 4">
    <name type="scientific">Rhizophlyctis rosea</name>
    <dbReference type="NCBI Taxonomy" id="64517"/>
    <lineage>
        <taxon>Eukaryota</taxon>
        <taxon>Fungi</taxon>
        <taxon>Fungi incertae sedis</taxon>
        <taxon>Chytridiomycota</taxon>
        <taxon>Chytridiomycota incertae sedis</taxon>
        <taxon>Chytridiomycetes</taxon>
        <taxon>Rhizophlyctidales</taxon>
        <taxon>Rhizophlyctidaceae</taxon>
        <taxon>Rhizophlyctis</taxon>
    </lineage>
</organism>
<keyword evidence="2" id="KW-0732">Signal</keyword>
<feature type="region of interest" description="Disordered" evidence="1">
    <location>
        <begin position="220"/>
        <end position="246"/>
    </location>
</feature>
<evidence type="ECO:0000313" key="3">
    <source>
        <dbReference type="EMBL" id="KAJ3046704.1"/>
    </source>
</evidence>
<comment type="caution">
    <text evidence="3">The sequence shown here is derived from an EMBL/GenBank/DDBJ whole genome shotgun (WGS) entry which is preliminary data.</text>
</comment>